<sequence length="396" mass="46540">MSYVNFKEEKYTANNQLLKRKKNNDEINIYLIKHKDELIGYYPNERYSYKKINNELIGKKGTLDEIDFKIIQNEDIICSEFLECDFINLKFKNCRFIGCKFYNCNFASGGVIFENCILIKEDTEKTPSLNKKDNLSCIFYDCNMYIKFLNSDISFNIFERCNIKDTSFEQSNMKSVIIKNSELNMITIEDCDFSGVKILETYIKDLDFTDNYKTKFDEKTFFDKIKIRNKTKQEYEGIYMTYEILADKFKENTLNNNFGEYYYQGKCMQRKSLEILPKLESYLYWLTCGYGERVEYAVFSSLVIILIFAVIYLFTGIAIKEEPLRYTMTTMSQLSVMEVLRHLNEVVNLSVGMFCGVGFNNAQPTELSYMVSNIEMIIGFIMMGVLIGTLTRKLIR</sequence>
<protein>
    <submittedName>
        <fullName evidence="2">Pentapeptide repeat-containing protein</fullName>
    </submittedName>
</protein>
<name>A0A371ITG4_9FIRM</name>
<feature type="transmembrane region" description="Helical" evidence="1">
    <location>
        <begin position="371"/>
        <end position="390"/>
    </location>
</feature>
<dbReference type="RefSeq" id="WP_095404477.1">
    <property type="nucleotide sequence ID" value="NZ_NOJZ02000008.1"/>
</dbReference>
<dbReference type="Pfam" id="PF00805">
    <property type="entry name" value="Pentapeptide"/>
    <property type="match status" value="1"/>
</dbReference>
<keyword evidence="1" id="KW-0812">Transmembrane</keyword>
<evidence type="ECO:0000313" key="2">
    <source>
        <dbReference type="EMBL" id="RDY23777.1"/>
    </source>
</evidence>
<dbReference type="SUPFAM" id="SSF141571">
    <property type="entry name" value="Pentapeptide repeat-like"/>
    <property type="match status" value="1"/>
</dbReference>
<dbReference type="OrthoDB" id="268207at2"/>
<organism evidence="2 3">
    <name type="scientific">Romboutsia maritimum</name>
    <dbReference type="NCBI Taxonomy" id="2020948"/>
    <lineage>
        <taxon>Bacteria</taxon>
        <taxon>Bacillati</taxon>
        <taxon>Bacillota</taxon>
        <taxon>Clostridia</taxon>
        <taxon>Peptostreptococcales</taxon>
        <taxon>Peptostreptococcaceae</taxon>
        <taxon>Romboutsia</taxon>
    </lineage>
</organism>
<gene>
    <name evidence="2" type="ORF">CHF27_006555</name>
</gene>
<accession>A0A371ITG4</accession>
<evidence type="ECO:0000256" key="1">
    <source>
        <dbReference type="SAM" id="Phobius"/>
    </source>
</evidence>
<keyword evidence="3" id="KW-1185">Reference proteome</keyword>
<dbReference type="AlphaFoldDB" id="A0A371ITG4"/>
<comment type="caution">
    <text evidence="2">The sequence shown here is derived from an EMBL/GenBank/DDBJ whole genome shotgun (WGS) entry which is preliminary data.</text>
</comment>
<dbReference type="EMBL" id="NOJZ02000008">
    <property type="protein sequence ID" value="RDY23777.1"/>
    <property type="molecule type" value="Genomic_DNA"/>
</dbReference>
<keyword evidence="1" id="KW-1133">Transmembrane helix</keyword>
<proteinExistence type="predicted"/>
<evidence type="ECO:0000313" key="3">
    <source>
        <dbReference type="Proteomes" id="UP000243494"/>
    </source>
</evidence>
<feature type="transmembrane region" description="Helical" evidence="1">
    <location>
        <begin position="296"/>
        <end position="319"/>
    </location>
</feature>
<keyword evidence="1" id="KW-0472">Membrane</keyword>
<reference evidence="2 3" key="1">
    <citation type="journal article" date="2017" name="Genome Announc.">
        <title>Draft Genome Sequence of Romboutsia maritimum sp. nov. Strain CCRI-22766(T), Isolated from Coastal Estuarine Mud.</title>
        <authorList>
            <person name="Maheux A.F."/>
            <person name="Boudreau D.K."/>
            <person name="Berube E."/>
            <person name="Boissinot M."/>
            <person name="Raymond F."/>
            <person name="Brodeur S."/>
            <person name="Corbeil J."/>
            <person name="Brightwell G."/>
            <person name="Broda D."/>
            <person name="Omar R.F."/>
            <person name="Bergeron M.G."/>
        </authorList>
    </citation>
    <scope>NUCLEOTIDE SEQUENCE [LARGE SCALE GENOMIC DNA]</scope>
    <source>
        <strain evidence="2 3">CCRI-22766</strain>
    </source>
</reference>
<dbReference type="InterPro" id="IPR001646">
    <property type="entry name" value="5peptide_repeat"/>
</dbReference>
<dbReference type="Proteomes" id="UP000243494">
    <property type="component" value="Unassembled WGS sequence"/>
</dbReference>
<dbReference type="Gene3D" id="2.160.20.80">
    <property type="entry name" value="E3 ubiquitin-protein ligase SopA"/>
    <property type="match status" value="1"/>
</dbReference>